<dbReference type="PANTHER" id="PTHR36302:SF1">
    <property type="entry name" value="COPPER CHAPERONE PCU(A)C"/>
    <property type="match status" value="1"/>
</dbReference>
<accession>A0A3B0U8H3</accession>
<proteinExistence type="predicted"/>
<dbReference type="InterPro" id="IPR007410">
    <property type="entry name" value="LpqE-like"/>
</dbReference>
<reference evidence="2" key="1">
    <citation type="submission" date="2018-06" db="EMBL/GenBank/DDBJ databases">
        <authorList>
            <person name="Zhirakovskaya E."/>
        </authorList>
    </citation>
    <scope>NUCLEOTIDE SEQUENCE</scope>
</reference>
<gene>
    <name evidence="2" type="ORF">MNBD_ALPHA09-1912</name>
</gene>
<dbReference type="InterPro" id="IPR036182">
    <property type="entry name" value="PCuAC_sf"/>
</dbReference>
<evidence type="ECO:0000313" key="2">
    <source>
        <dbReference type="EMBL" id="VAW17054.1"/>
    </source>
</evidence>
<protein>
    <submittedName>
        <fullName evidence="2">Copper metallochaperone PCu(A)C, inserts Cu(I) into cytochrome oxidase subunit II</fullName>
    </submittedName>
</protein>
<dbReference type="EMBL" id="UOEM01000100">
    <property type="protein sequence ID" value="VAW17054.1"/>
    <property type="molecule type" value="Genomic_DNA"/>
</dbReference>
<dbReference type="SUPFAM" id="SSF110087">
    <property type="entry name" value="DR1885-like metal-binding protein"/>
    <property type="match status" value="1"/>
</dbReference>
<dbReference type="InterPro" id="IPR058248">
    <property type="entry name" value="Lxx211020-like"/>
</dbReference>
<dbReference type="PANTHER" id="PTHR36302">
    <property type="entry name" value="BLR7088 PROTEIN"/>
    <property type="match status" value="1"/>
</dbReference>
<sequence length="93" mass="9700">MHTMSMADGVMKMRKLEDGIEIPAGETVVLKPGSFHLMFIGLAGPVSKGSKVAATLTFERAGKVTLELPAAPVGSRKPMGNMGNMGQSGKGKQ</sequence>
<organism evidence="2">
    <name type="scientific">hydrothermal vent metagenome</name>
    <dbReference type="NCBI Taxonomy" id="652676"/>
    <lineage>
        <taxon>unclassified sequences</taxon>
        <taxon>metagenomes</taxon>
        <taxon>ecological metagenomes</taxon>
    </lineage>
</organism>
<dbReference type="Gene3D" id="2.60.40.1890">
    <property type="entry name" value="PCu(A)C copper chaperone"/>
    <property type="match status" value="1"/>
</dbReference>
<feature type="region of interest" description="Disordered" evidence="1">
    <location>
        <begin position="69"/>
        <end position="93"/>
    </location>
</feature>
<dbReference type="AlphaFoldDB" id="A0A3B0U8H3"/>
<name>A0A3B0U8H3_9ZZZZ</name>
<dbReference type="Pfam" id="PF04314">
    <property type="entry name" value="PCuAC"/>
    <property type="match status" value="1"/>
</dbReference>
<evidence type="ECO:0000256" key="1">
    <source>
        <dbReference type="SAM" id="MobiDB-lite"/>
    </source>
</evidence>